<evidence type="ECO:0000313" key="1">
    <source>
        <dbReference type="EMBL" id="MBU2788629.1"/>
    </source>
</evidence>
<dbReference type="EMBL" id="JAAXYO010000154">
    <property type="protein sequence ID" value="MBU2788629.1"/>
    <property type="molecule type" value="Genomic_DNA"/>
</dbReference>
<gene>
    <name evidence="1" type="ORF">HFQ13_10545</name>
</gene>
<dbReference type="AlphaFoldDB" id="A0AAE3CKC6"/>
<proteinExistence type="predicted"/>
<keyword evidence="2" id="KW-1185">Reference proteome</keyword>
<name>A0AAE3CKC6_9PROT</name>
<evidence type="ECO:0000313" key="2">
    <source>
        <dbReference type="Proteomes" id="UP001197378"/>
    </source>
</evidence>
<dbReference type="Proteomes" id="UP001197378">
    <property type="component" value="Unassembled WGS sequence"/>
</dbReference>
<sequence length="98" mass="11452">MAQNIGFLIYCVGMDDDKPSLFATPNPIKNTEEWERYAKKIRKTEPRSAKAILLVDRDNDGETLMYPYLYNDEIQRWEHGSDTAWEYGSAIMEQIASW</sequence>
<organism evidence="1 2">
    <name type="scientific">Igneacidithiobacillus copahuensis</name>
    <dbReference type="NCBI Taxonomy" id="2724909"/>
    <lineage>
        <taxon>Bacteria</taxon>
        <taxon>Pseudomonadati</taxon>
        <taxon>Pseudomonadota</taxon>
        <taxon>Acidithiobacillia</taxon>
        <taxon>Acidithiobacillales</taxon>
        <taxon>Acidithiobacillaceae</taxon>
        <taxon>Igneacidithiobacillus</taxon>
    </lineage>
</organism>
<protein>
    <submittedName>
        <fullName evidence="1">Uncharacterized protein</fullName>
    </submittedName>
</protein>
<dbReference type="RefSeq" id="WP_215885684.1">
    <property type="nucleotide sequence ID" value="NZ_JAAXYO010000154.1"/>
</dbReference>
<comment type="caution">
    <text evidence="1">The sequence shown here is derived from an EMBL/GenBank/DDBJ whole genome shotgun (WGS) entry which is preliminary data.</text>
</comment>
<reference evidence="1" key="1">
    <citation type="journal article" date="2021" name="ISME J.">
        <title>Genomic evolution of the class Acidithiobacillia: deep-branching Proteobacteria living in extreme acidic conditions.</title>
        <authorList>
            <person name="Moya-Beltran A."/>
            <person name="Beard S."/>
            <person name="Rojas-Villalobos C."/>
            <person name="Issotta F."/>
            <person name="Gallardo Y."/>
            <person name="Ulloa R."/>
            <person name="Giaveno A."/>
            <person name="Degli Esposti M."/>
            <person name="Johnson D.B."/>
            <person name="Quatrini R."/>
        </authorList>
    </citation>
    <scope>NUCLEOTIDE SEQUENCE</scope>
    <source>
        <strain evidence="1">VAN18-1</strain>
    </source>
</reference>
<accession>A0AAE3CKC6</accession>